<dbReference type="GO" id="GO:0019240">
    <property type="term" value="P:citrulline biosynthetic process"/>
    <property type="evidence" value="ECO:0007669"/>
    <property type="project" value="TreeGrafter"/>
</dbReference>
<dbReference type="InterPro" id="IPR006131">
    <property type="entry name" value="Asp_carbamoyltransf_Asp/Orn-bd"/>
</dbReference>
<feature type="binding site" evidence="6">
    <location>
        <position position="686"/>
    </location>
    <ligand>
        <name>carbamoyl phosphate</name>
        <dbReference type="ChEBI" id="CHEBI:58228"/>
    </ligand>
</feature>
<feature type="binding site" evidence="6">
    <location>
        <begin position="604"/>
        <end position="605"/>
    </location>
    <ligand>
        <name>L-ornithine</name>
        <dbReference type="ChEBI" id="CHEBI:46911"/>
    </ligand>
</feature>
<dbReference type="NCBIfam" id="TIGR00658">
    <property type="entry name" value="orni_carb_tr"/>
    <property type="match status" value="1"/>
</dbReference>
<evidence type="ECO:0000313" key="10">
    <source>
        <dbReference type="EMBL" id="HIX48101.1"/>
    </source>
</evidence>
<proteinExistence type="inferred from homology"/>
<feature type="binding site" evidence="6">
    <location>
        <position position="600"/>
    </location>
    <ligand>
        <name>L-ornithine</name>
        <dbReference type="ChEBI" id="CHEBI:46911"/>
    </ligand>
</feature>
<dbReference type="InterPro" id="IPR006130">
    <property type="entry name" value="Asp/Orn_carbamoylTrfase"/>
</dbReference>
<dbReference type="EC" id="2.1.3.3" evidence="6 7"/>
<keyword evidence="8" id="KW-0442">Lipid degradation</keyword>
<feature type="binding site" evidence="6">
    <location>
        <position position="536"/>
    </location>
    <ligand>
        <name>L-ornithine</name>
        <dbReference type="ChEBI" id="CHEBI:46911"/>
    </ligand>
</feature>
<keyword evidence="4 8" id="KW-0443">Lipid metabolism</keyword>
<dbReference type="CDD" id="cd07209">
    <property type="entry name" value="Pat_hypo_Ecoli_Z1214_like"/>
    <property type="match status" value="1"/>
</dbReference>
<feature type="domain" description="PNPLA" evidence="9">
    <location>
        <begin position="13"/>
        <end position="198"/>
    </location>
</feature>
<evidence type="ECO:0000256" key="8">
    <source>
        <dbReference type="PROSITE-ProRule" id="PRU01161"/>
    </source>
</evidence>
<dbReference type="InterPro" id="IPR006132">
    <property type="entry name" value="Asp/Orn_carbamoyltranf_P-bd"/>
</dbReference>
<protein>
    <recommendedName>
        <fullName evidence="6 7">Ornithine carbamoyltransferase</fullName>
        <shortName evidence="6">OTCase</shortName>
        <ecNumber evidence="6 7">2.1.3.3</ecNumber>
    </recommendedName>
</protein>
<dbReference type="NCBIfam" id="NF003286">
    <property type="entry name" value="PRK04284.1"/>
    <property type="match status" value="1"/>
</dbReference>
<organism evidence="10 11">
    <name type="scientific">Candidatus Mediterraneibacter caccavium</name>
    <dbReference type="NCBI Taxonomy" id="2838661"/>
    <lineage>
        <taxon>Bacteria</taxon>
        <taxon>Bacillati</taxon>
        <taxon>Bacillota</taxon>
        <taxon>Clostridia</taxon>
        <taxon>Lachnospirales</taxon>
        <taxon>Lachnospiraceae</taxon>
        <taxon>Mediterraneibacter</taxon>
    </lineage>
</organism>
<evidence type="ECO:0000256" key="3">
    <source>
        <dbReference type="ARBA" id="ARBA00022679"/>
    </source>
</evidence>
<evidence type="ECO:0000256" key="6">
    <source>
        <dbReference type="HAMAP-Rule" id="MF_01109"/>
    </source>
</evidence>
<evidence type="ECO:0000256" key="2">
    <source>
        <dbReference type="ARBA" id="ARBA00007805"/>
    </source>
</evidence>
<comment type="similarity">
    <text evidence="2 6">Belongs to the aspartate/ornithine carbamoyltransferase superfamily. OTCase family.</text>
</comment>
<feature type="active site" description="Nucleophile" evidence="8">
    <location>
        <position position="46"/>
    </location>
</feature>
<dbReference type="FunFam" id="3.40.50.1370:FF:000008">
    <property type="entry name" value="Ornithine carbamoyltransferase"/>
    <property type="match status" value="1"/>
</dbReference>
<keyword evidence="6" id="KW-0963">Cytoplasm</keyword>
<reference evidence="10" key="2">
    <citation type="submission" date="2021-04" db="EMBL/GenBank/DDBJ databases">
        <authorList>
            <person name="Gilroy R."/>
        </authorList>
    </citation>
    <scope>NUCLEOTIDE SEQUENCE</scope>
    <source>
        <strain evidence="10">ChiSjej5B23-15282</strain>
    </source>
</reference>
<dbReference type="InterPro" id="IPR002292">
    <property type="entry name" value="Orn/put_carbamltrans"/>
</dbReference>
<dbReference type="EMBL" id="DXFA01000069">
    <property type="protein sequence ID" value="HIX48101.1"/>
    <property type="molecule type" value="Genomic_DNA"/>
</dbReference>
<comment type="catalytic activity">
    <reaction evidence="5 6">
        <text>carbamoyl phosphate + L-ornithine = L-citrulline + phosphate + H(+)</text>
        <dbReference type="Rhea" id="RHEA:19513"/>
        <dbReference type="ChEBI" id="CHEBI:15378"/>
        <dbReference type="ChEBI" id="CHEBI:43474"/>
        <dbReference type="ChEBI" id="CHEBI:46911"/>
        <dbReference type="ChEBI" id="CHEBI:57743"/>
        <dbReference type="ChEBI" id="CHEBI:58228"/>
        <dbReference type="EC" id="2.1.3.3"/>
    </reaction>
</comment>
<dbReference type="PANTHER" id="PTHR45753:SF2">
    <property type="entry name" value="ORNITHINE CARBAMOYLTRANSFERASE"/>
    <property type="match status" value="1"/>
</dbReference>
<feature type="binding site" evidence="6">
    <location>
        <begin position="426"/>
        <end position="429"/>
    </location>
    <ligand>
        <name>carbamoyl phosphate</name>
        <dbReference type="ChEBI" id="CHEBI:58228"/>
    </ligand>
</feature>
<feature type="binding site" evidence="6">
    <location>
        <position position="453"/>
    </location>
    <ligand>
        <name>carbamoyl phosphate</name>
        <dbReference type="ChEBI" id="CHEBI:58228"/>
    </ligand>
</feature>
<comment type="subcellular location">
    <subcellularLocation>
        <location evidence="6">Cytoplasm</location>
    </subcellularLocation>
</comment>
<dbReference type="NCBIfam" id="NF001986">
    <property type="entry name" value="PRK00779.1"/>
    <property type="match status" value="1"/>
</dbReference>
<dbReference type="GO" id="GO:0042450">
    <property type="term" value="P:L-arginine biosynthetic process via ornithine"/>
    <property type="evidence" value="ECO:0007669"/>
    <property type="project" value="UniProtKB-UniRule"/>
</dbReference>
<evidence type="ECO:0000313" key="11">
    <source>
        <dbReference type="Proteomes" id="UP000824243"/>
    </source>
</evidence>
<feature type="binding site" evidence="6">
    <location>
        <position position="477"/>
    </location>
    <ligand>
        <name>carbamoyl phosphate</name>
        <dbReference type="ChEBI" id="CHEBI:58228"/>
    </ligand>
</feature>
<evidence type="ECO:0000259" key="9">
    <source>
        <dbReference type="PROSITE" id="PS51635"/>
    </source>
</evidence>
<accession>A0A9D2AT50</accession>
<dbReference type="PROSITE" id="PS51635">
    <property type="entry name" value="PNPLA"/>
    <property type="match status" value="1"/>
</dbReference>
<dbReference type="PRINTS" id="PR00100">
    <property type="entry name" value="AOTCASE"/>
</dbReference>
<dbReference type="InterPro" id="IPR036901">
    <property type="entry name" value="Asp/Orn_carbamoylTrfase_sf"/>
</dbReference>
<evidence type="ECO:0000256" key="5">
    <source>
        <dbReference type="ARBA" id="ARBA00048772"/>
    </source>
</evidence>
<dbReference type="HAMAP" id="MF_01109">
    <property type="entry name" value="OTCase"/>
    <property type="match status" value="1"/>
</dbReference>
<dbReference type="Gene3D" id="3.40.50.1370">
    <property type="entry name" value="Aspartate/ornithine carbamoyltransferase"/>
    <property type="match status" value="2"/>
</dbReference>
<feature type="short sequence motif" description="DGA/G" evidence="8">
    <location>
        <begin position="185"/>
        <end position="187"/>
    </location>
</feature>
<dbReference type="InterPro" id="IPR016035">
    <property type="entry name" value="Acyl_Trfase/lysoPLipase"/>
</dbReference>
<dbReference type="GO" id="GO:0004585">
    <property type="term" value="F:ornithine carbamoyltransferase activity"/>
    <property type="evidence" value="ECO:0007669"/>
    <property type="project" value="UniProtKB-UniRule"/>
</dbReference>
<dbReference type="GO" id="GO:0016787">
    <property type="term" value="F:hydrolase activity"/>
    <property type="evidence" value="ECO:0007669"/>
    <property type="project" value="UniProtKB-UniRule"/>
</dbReference>
<dbReference type="PROSITE" id="PS00097">
    <property type="entry name" value="CARBAMOYLTRANSFERASE"/>
    <property type="match status" value="1"/>
</dbReference>
<comment type="caution">
    <text evidence="10">The sequence shown here is derived from an EMBL/GenBank/DDBJ whole genome shotgun (WGS) entry which is preliminary data.</text>
</comment>
<dbReference type="Gene3D" id="3.40.1090.10">
    <property type="entry name" value="Cytosolic phospholipase A2 catalytic domain"/>
    <property type="match status" value="2"/>
</dbReference>
<keyword evidence="8" id="KW-0378">Hydrolase</keyword>
<dbReference type="InterPro" id="IPR024904">
    <property type="entry name" value="OTCase_ArgI"/>
</dbReference>
<name>A0A9D2AT50_9FIRM</name>
<sequence length="703" mass="79835">MRPLLDLTKEYGLVLDGGGARGAYQIGAWKALKEAGVKIAAVAGTSVGALNGALICMDDLEKAEKIWSEMEFSRVMSVDDEWMRQFFQGEQKLGDILSELRRILREGGVDVGPLRRLIRENVDEDRIRSCGKEFCIVTFSLTDFKELKLSISDIPEGKLEDFLLASAYLPGFRNEPMEDGRRYIDGGFVDNVPADVLAERGYTDLIEIRIYGPGREPGVKLPEDGEIYRIGPRVRLGSIIEFDRERSRQNLKIGYYDAKRMLYGLEGIIYYIGQEHTESWYERRMRDLTGMEKRALAIVLKLPVSATDKELYMGMLEASAKIMRVPKYCIYTVDELRREVRERYERLADFETMAELPDFTDQFIKIERDRIMDLKGRNFLTLKDFTPEEITYLIDLAADVKEKKKQGIPVDHWRGKNVALIFEKDSTRTRCSFEVAAHDMGMGTTYLGPTGSQMGKKESIEDTARVLGRMYDGIEYRGFGQEIVEELAKYAGVPVWNGLTNEYHPTQMLADMLTIRENFGKLKGLKLVYMGDARYNMGNSLMIACSKLGLHFVACTTEEYFPNAELVAQCEEYAKESGATITLTSDVKAGTKNADVIYTDVWVSMGEPDEVWEKRIKELSPYKVTKDVMANANKDAIFLHCLPAFHDLKTKIGKAMGERFGIEDMEVTDEVFESAQSKVFDEAENRMHTIKAVMMATLGMEQA</sequence>
<dbReference type="GO" id="GO:0005737">
    <property type="term" value="C:cytoplasm"/>
    <property type="evidence" value="ECO:0007669"/>
    <property type="project" value="UniProtKB-SubCell"/>
</dbReference>
<evidence type="ECO:0000256" key="1">
    <source>
        <dbReference type="ARBA" id="ARBA00003822"/>
    </source>
</evidence>
<comment type="function">
    <text evidence="1">Reversibly catalyzes the transfer of the carbamoyl group from carbamoyl phosphate (CP) to the N(epsilon) atom of ornithine (ORN) to produce L-citrulline.</text>
</comment>
<dbReference type="Pfam" id="PF02729">
    <property type="entry name" value="OTCace_N"/>
    <property type="match status" value="1"/>
</dbReference>
<feature type="binding site" evidence="6">
    <location>
        <begin position="641"/>
        <end position="642"/>
    </location>
    <ligand>
        <name>carbamoyl phosphate</name>
        <dbReference type="ChEBI" id="CHEBI:58228"/>
    </ligand>
</feature>
<evidence type="ECO:0000256" key="7">
    <source>
        <dbReference type="NCBIfam" id="TIGR00658"/>
    </source>
</evidence>
<dbReference type="AlphaFoldDB" id="A0A9D2AT50"/>
<dbReference type="InterPro" id="IPR002641">
    <property type="entry name" value="PNPLA_dom"/>
</dbReference>
<dbReference type="SUPFAM" id="SSF53671">
    <property type="entry name" value="Aspartate/ornithine carbamoyltransferase"/>
    <property type="match status" value="1"/>
</dbReference>
<dbReference type="SUPFAM" id="SSF52151">
    <property type="entry name" value="FabD/lysophospholipase-like"/>
    <property type="match status" value="1"/>
</dbReference>
<dbReference type="PANTHER" id="PTHR45753">
    <property type="entry name" value="ORNITHINE CARBAMOYLTRANSFERASE, MITOCHONDRIAL"/>
    <property type="match status" value="1"/>
</dbReference>
<dbReference type="GO" id="GO:0016597">
    <property type="term" value="F:amino acid binding"/>
    <property type="evidence" value="ECO:0007669"/>
    <property type="project" value="InterPro"/>
</dbReference>
<feature type="binding site" evidence="6">
    <location>
        <begin position="504"/>
        <end position="507"/>
    </location>
    <ligand>
        <name>carbamoyl phosphate</name>
        <dbReference type="ChEBI" id="CHEBI:58228"/>
    </ligand>
</feature>
<dbReference type="PRINTS" id="PR00102">
    <property type="entry name" value="OTCASE"/>
</dbReference>
<gene>
    <name evidence="10" type="primary">argF</name>
    <name evidence="10" type="ORF">H9981_03670</name>
</gene>
<dbReference type="Pfam" id="PF00185">
    <property type="entry name" value="OTCace"/>
    <property type="match status" value="1"/>
</dbReference>
<feature type="short sequence motif" description="GXSXG" evidence="8">
    <location>
        <begin position="44"/>
        <end position="48"/>
    </location>
</feature>
<evidence type="ECO:0000256" key="4">
    <source>
        <dbReference type="ARBA" id="ARBA00023098"/>
    </source>
</evidence>
<dbReference type="GO" id="GO:0016042">
    <property type="term" value="P:lipid catabolic process"/>
    <property type="evidence" value="ECO:0007669"/>
    <property type="project" value="UniProtKB-UniRule"/>
</dbReference>
<dbReference type="Pfam" id="PF01734">
    <property type="entry name" value="Patatin"/>
    <property type="match status" value="1"/>
</dbReference>
<dbReference type="Proteomes" id="UP000824243">
    <property type="component" value="Unassembled WGS sequence"/>
</dbReference>
<reference evidence="10" key="1">
    <citation type="journal article" date="2021" name="PeerJ">
        <title>Extensive microbial diversity within the chicken gut microbiome revealed by metagenomics and culture.</title>
        <authorList>
            <person name="Gilroy R."/>
            <person name="Ravi A."/>
            <person name="Getino M."/>
            <person name="Pursley I."/>
            <person name="Horton D.L."/>
            <person name="Alikhan N.F."/>
            <person name="Baker D."/>
            <person name="Gharbi K."/>
            <person name="Hall N."/>
            <person name="Watson M."/>
            <person name="Adriaenssens E.M."/>
            <person name="Foster-Nyarko E."/>
            <person name="Jarju S."/>
            <person name="Secka A."/>
            <person name="Antonio M."/>
            <person name="Oren A."/>
            <person name="Chaudhuri R.R."/>
            <person name="La Ragione R."/>
            <person name="Hildebrand F."/>
            <person name="Pallen M.J."/>
        </authorList>
    </citation>
    <scope>NUCLEOTIDE SEQUENCE</scope>
    <source>
        <strain evidence="10">ChiSjej5B23-15282</strain>
    </source>
</reference>
<feature type="active site" description="Proton acceptor" evidence="8">
    <location>
        <position position="185"/>
    </location>
</feature>
<keyword evidence="3 6" id="KW-0808">Transferase</keyword>
<feature type="short sequence motif" description="GXGXXG" evidence="8">
    <location>
        <begin position="17"/>
        <end position="22"/>
    </location>
</feature>